<proteinExistence type="predicted"/>
<evidence type="ECO:0000313" key="2">
    <source>
        <dbReference type="Proteomes" id="UP000324853"/>
    </source>
</evidence>
<evidence type="ECO:0000313" key="1">
    <source>
        <dbReference type="EMBL" id="TYL81267.1"/>
    </source>
</evidence>
<dbReference type="AlphaFoldDB" id="A0A5S4WLM3"/>
<dbReference type="Gene3D" id="2.70.98.10">
    <property type="match status" value="1"/>
</dbReference>
<keyword evidence="2" id="KW-1185">Reference proteome</keyword>
<sequence>MRKETAQTARASAFDEPDVRASDCKLAARAMRAAVRPPEDGRLASLWREAPGNRRIDVLVPMATGHFDPLVWPKAGAYPVVPYSNRIRNAAFRFDETVVKPASHPATAPHSLRVLHPGETFWASVGITVT</sequence>
<dbReference type="OrthoDB" id="9796517at2"/>
<comment type="caution">
    <text evidence="1">The sequence shown here is derived from an EMBL/GenBank/DDBJ whole genome shotgun (WGS) entry which is preliminary data.</text>
</comment>
<dbReference type="GO" id="GO:0030246">
    <property type="term" value="F:carbohydrate binding"/>
    <property type="evidence" value="ECO:0007669"/>
    <property type="project" value="InterPro"/>
</dbReference>
<dbReference type="InterPro" id="IPR014718">
    <property type="entry name" value="GH-type_carb-bd"/>
</dbReference>
<protein>
    <submittedName>
        <fullName evidence="1">Uncharacterized protein</fullName>
    </submittedName>
</protein>
<accession>A0A5S4WLM3</accession>
<dbReference type="Proteomes" id="UP000324853">
    <property type="component" value="Unassembled WGS sequence"/>
</dbReference>
<reference evidence="1 2" key="1">
    <citation type="submission" date="2019-08" db="EMBL/GenBank/DDBJ databases">
        <title>Bradyrhizobium hipponensis sp. nov., a rhizobium isolated from a Lupinus angustifolius root nodule in Tunisia.</title>
        <authorList>
            <person name="Off K."/>
            <person name="Rejili M."/>
            <person name="Mars M."/>
            <person name="Brachmann A."/>
            <person name="Marin M."/>
        </authorList>
    </citation>
    <scope>NUCLEOTIDE SEQUENCE [LARGE SCALE GENOMIC DNA]</scope>
    <source>
        <strain evidence="1 2">CTAW11</strain>
    </source>
</reference>
<organism evidence="1 2">
    <name type="scientific">Bradyrhizobium cytisi</name>
    <dbReference type="NCBI Taxonomy" id="515489"/>
    <lineage>
        <taxon>Bacteria</taxon>
        <taxon>Pseudomonadati</taxon>
        <taxon>Pseudomonadota</taxon>
        <taxon>Alphaproteobacteria</taxon>
        <taxon>Hyphomicrobiales</taxon>
        <taxon>Nitrobacteraceae</taxon>
        <taxon>Bradyrhizobium</taxon>
    </lineage>
</organism>
<dbReference type="RefSeq" id="WP_148753368.1">
    <property type="nucleotide sequence ID" value="NZ_VSSR01000039.1"/>
</dbReference>
<dbReference type="EMBL" id="VSSR01000039">
    <property type="protein sequence ID" value="TYL81267.1"/>
    <property type="molecule type" value="Genomic_DNA"/>
</dbReference>
<gene>
    <name evidence="1" type="ORF">FXB38_23630</name>
</gene>
<name>A0A5S4WLM3_9BRAD</name>